<dbReference type="eggNOG" id="COG0823">
    <property type="taxonomic scope" value="Bacteria"/>
</dbReference>
<dbReference type="OrthoDB" id="9764271at2"/>
<dbReference type="AlphaFoldDB" id="C7QG30"/>
<dbReference type="HOGENOM" id="CLU_023724_0_0_11"/>
<accession>C7QG30</accession>
<keyword evidence="4" id="KW-1185">Reference proteome</keyword>
<keyword evidence="2" id="KW-0732">Signal</keyword>
<dbReference type="InParanoid" id="C7QG30"/>
<dbReference type="Pfam" id="PF07676">
    <property type="entry name" value="PD40"/>
    <property type="match status" value="2"/>
</dbReference>
<dbReference type="InterPro" id="IPR011042">
    <property type="entry name" value="6-blade_b-propeller_TolB-like"/>
</dbReference>
<dbReference type="InterPro" id="IPR007253">
    <property type="entry name" value="Cell_wall-bd_2"/>
</dbReference>
<dbReference type="PANTHER" id="PTHR30032">
    <property type="entry name" value="N-ACETYLMURAMOYL-L-ALANINE AMIDASE-RELATED"/>
    <property type="match status" value="1"/>
</dbReference>
<dbReference type="EMBL" id="CP001700">
    <property type="protein sequence ID" value="ACU71007.1"/>
    <property type="molecule type" value="Genomic_DNA"/>
</dbReference>
<dbReference type="Gene3D" id="3.40.50.12090">
    <property type="match status" value="1"/>
</dbReference>
<dbReference type="RefSeq" id="WP_012786300.1">
    <property type="nucleotide sequence ID" value="NC_013131.1"/>
</dbReference>
<dbReference type="InterPro" id="IPR051922">
    <property type="entry name" value="Bact_Sporulation_Assoc"/>
</dbReference>
<dbReference type="STRING" id="479433.Caci_2088"/>
<feature type="signal peptide" evidence="2">
    <location>
        <begin position="1"/>
        <end position="23"/>
    </location>
</feature>
<name>C7QG30_CATAD</name>
<feature type="region of interest" description="Disordered" evidence="1">
    <location>
        <begin position="691"/>
        <end position="714"/>
    </location>
</feature>
<dbReference type="Gene3D" id="2.120.10.30">
    <property type="entry name" value="TolB, C-terminal domain"/>
    <property type="match status" value="1"/>
</dbReference>
<organism evidence="3 4">
    <name type="scientific">Catenulispora acidiphila (strain DSM 44928 / JCM 14897 / NBRC 102108 / NRRL B-24433 / ID139908)</name>
    <dbReference type="NCBI Taxonomy" id="479433"/>
    <lineage>
        <taxon>Bacteria</taxon>
        <taxon>Bacillati</taxon>
        <taxon>Actinomycetota</taxon>
        <taxon>Actinomycetes</taxon>
        <taxon>Catenulisporales</taxon>
        <taxon>Catenulisporaceae</taxon>
        <taxon>Catenulispora</taxon>
    </lineage>
</organism>
<feature type="chain" id="PRO_5038957172" evidence="2">
    <location>
        <begin position="24"/>
        <end position="714"/>
    </location>
</feature>
<evidence type="ECO:0000256" key="1">
    <source>
        <dbReference type="SAM" id="MobiDB-lite"/>
    </source>
</evidence>
<dbReference type="PANTHER" id="PTHR30032:SF8">
    <property type="entry name" value="GERMINATION-SPECIFIC N-ACETYLMURAMOYL-L-ALANINE AMIDASE"/>
    <property type="match status" value="1"/>
</dbReference>
<protein>
    <submittedName>
        <fullName evidence="3">WD40 domain protein beta Propeller</fullName>
    </submittedName>
</protein>
<sequence length="714" mass="72148" precursor="true">MSFDHLRKPLALAAVLSSAIAGAATMAPGASAVNPGGVPARSPLAVADGTNQIALTGGGMLTAPTNVTSIAFSPKGDRYAYIAADSSVHTVNRDGSGDTLIAAATGVQRLHPTWGDDGYTVGWSELSGVGNSSVLRVTAADGSAVGASQPTWAPTGYTTSTNPGTAYNDIQPEFSGDLLVFERDIPNNGPGPRSILLRGYDASGNPFQKQIAGSTTTVAGSAWDPTISPDGRTVAFLQNATVSPGVSVPAIFAVDVAPDGTAGTPRQITFPQTAGFVPPQHPAFSADGKTIAFSSSPGAPQPGTYTVSATVATPGVNPPTKVGDRWGSPTYDTASVGFVHRLAGRDRFDTADQASQSLWRNHGDANDPRAQASVAVLSRSDLFADALGGAALAAHKGGPLLLTSTKQLDASTARELTRVLAPGSTVYLLGGDSAISPAVEASVRHLGFNVDRIGGPDRYSTAVQVAQTASPNPRDILLATGNNYPDALSAGAAAGSDPDGVVVLTNDTTMPAPTRAYLQRYASQLQQQTGSVTAWAVGGQALGAYDTLPGVWYRVDVHGADRYTTSLKLANEFFGSRQAAVGIATGVNFPDALSGGALMGAVEGPLLLVNPKVGLSPADSAYLSQSHDTLSDAFIFGGYNALSKLVDAQAGPQVAGAAGWLDVNGAGQVISAAGAAAGAATSAAAAEATGVKPAHATDTAHGAVKPHGNAQPSH</sequence>
<evidence type="ECO:0000313" key="4">
    <source>
        <dbReference type="Proteomes" id="UP000000851"/>
    </source>
</evidence>
<evidence type="ECO:0000313" key="3">
    <source>
        <dbReference type="EMBL" id="ACU71007.1"/>
    </source>
</evidence>
<dbReference type="KEGG" id="cai:Caci_2088"/>
<dbReference type="Proteomes" id="UP000000851">
    <property type="component" value="Chromosome"/>
</dbReference>
<evidence type="ECO:0000256" key="2">
    <source>
        <dbReference type="SAM" id="SignalP"/>
    </source>
</evidence>
<dbReference type="SUPFAM" id="SSF82171">
    <property type="entry name" value="DPP6 N-terminal domain-like"/>
    <property type="match status" value="1"/>
</dbReference>
<reference evidence="3 4" key="1">
    <citation type="journal article" date="2009" name="Stand. Genomic Sci.">
        <title>Complete genome sequence of Catenulispora acidiphila type strain (ID 139908).</title>
        <authorList>
            <person name="Copeland A."/>
            <person name="Lapidus A."/>
            <person name="Glavina Del Rio T."/>
            <person name="Nolan M."/>
            <person name="Lucas S."/>
            <person name="Chen F."/>
            <person name="Tice H."/>
            <person name="Cheng J.F."/>
            <person name="Bruce D."/>
            <person name="Goodwin L."/>
            <person name="Pitluck S."/>
            <person name="Mikhailova N."/>
            <person name="Pati A."/>
            <person name="Ivanova N."/>
            <person name="Mavromatis K."/>
            <person name="Chen A."/>
            <person name="Palaniappan K."/>
            <person name="Chain P."/>
            <person name="Land M."/>
            <person name="Hauser L."/>
            <person name="Chang Y.J."/>
            <person name="Jeffries C.D."/>
            <person name="Chertkov O."/>
            <person name="Brettin T."/>
            <person name="Detter J.C."/>
            <person name="Han C."/>
            <person name="Ali Z."/>
            <person name="Tindall B.J."/>
            <person name="Goker M."/>
            <person name="Bristow J."/>
            <person name="Eisen J.A."/>
            <person name="Markowitz V."/>
            <person name="Hugenholtz P."/>
            <person name="Kyrpides N.C."/>
            <person name="Klenk H.P."/>
        </authorList>
    </citation>
    <scope>NUCLEOTIDE SEQUENCE [LARGE SCALE GENOMIC DNA]</scope>
    <source>
        <strain evidence="4">DSM 44928 / JCM 14897 / NBRC 102108 / NRRL B-24433 / ID139908</strain>
    </source>
</reference>
<dbReference type="Pfam" id="PF04122">
    <property type="entry name" value="CW_binding_2"/>
    <property type="match status" value="3"/>
</dbReference>
<dbReference type="InterPro" id="IPR011659">
    <property type="entry name" value="WD40"/>
</dbReference>
<proteinExistence type="predicted"/>
<gene>
    <name evidence="3" type="ordered locus">Caci_2088</name>
</gene>